<comment type="caution">
    <text evidence="11">The sequence shown here is derived from an EMBL/GenBank/DDBJ whole genome shotgun (WGS) entry which is preliminary data.</text>
</comment>
<evidence type="ECO:0000256" key="1">
    <source>
        <dbReference type="ARBA" id="ARBA00004370"/>
    </source>
</evidence>
<comment type="subunit">
    <text evidence="9">Part of a complex composed of FtsB, FtsL and FtsQ.</text>
</comment>
<dbReference type="HAMAP" id="MF_00911">
    <property type="entry name" value="FtsQ_subfam"/>
    <property type="match status" value="1"/>
</dbReference>
<keyword evidence="7 9" id="KW-0472">Membrane</keyword>
<dbReference type="InterPro" id="IPR005548">
    <property type="entry name" value="Cell_div_FtsQ/DivIB_C"/>
</dbReference>
<accession>A0ABP9RHW1</accession>
<proteinExistence type="inferred from homology"/>
<organism evidence="11 12">
    <name type="scientific">Modicisalibacter zincidurans</name>
    <dbReference type="NCBI Taxonomy" id="1178777"/>
    <lineage>
        <taxon>Bacteria</taxon>
        <taxon>Pseudomonadati</taxon>
        <taxon>Pseudomonadota</taxon>
        <taxon>Gammaproteobacteria</taxon>
        <taxon>Oceanospirillales</taxon>
        <taxon>Halomonadaceae</taxon>
        <taxon>Modicisalibacter</taxon>
    </lineage>
</organism>
<dbReference type="InterPro" id="IPR026579">
    <property type="entry name" value="FtsQ"/>
</dbReference>
<keyword evidence="8 9" id="KW-0131">Cell cycle</keyword>
<evidence type="ECO:0000313" key="11">
    <source>
        <dbReference type="EMBL" id="GAA5177418.1"/>
    </source>
</evidence>
<keyword evidence="2 9" id="KW-1003">Cell membrane</keyword>
<dbReference type="Pfam" id="PF03799">
    <property type="entry name" value="FtsQ_DivIB_C"/>
    <property type="match status" value="1"/>
</dbReference>
<keyword evidence="12" id="KW-1185">Reference proteome</keyword>
<comment type="subcellular location">
    <subcellularLocation>
        <location evidence="9">Cell inner membrane</location>
        <topology evidence="9">Single-pass type II membrane protein</topology>
    </subcellularLocation>
    <subcellularLocation>
        <location evidence="1">Membrane</location>
    </subcellularLocation>
    <text evidence="9">Localizes to the division septum.</text>
</comment>
<dbReference type="EMBL" id="BAABKI010000025">
    <property type="protein sequence ID" value="GAA5177418.1"/>
    <property type="molecule type" value="Genomic_DNA"/>
</dbReference>
<dbReference type="InterPro" id="IPR034746">
    <property type="entry name" value="POTRA"/>
</dbReference>
<dbReference type="Pfam" id="PF08478">
    <property type="entry name" value="POTRA_1"/>
    <property type="match status" value="1"/>
</dbReference>
<evidence type="ECO:0000256" key="3">
    <source>
        <dbReference type="ARBA" id="ARBA00022519"/>
    </source>
</evidence>
<protein>
    <recommendedName>
        <fullName evidence="9">Cell division protein FtsQ</fullName>
    </recommendedName>
</protein>
<gene>
    <name evidence="9" type="primary">ftsQ</name>
    <name evidence="11" type="ORF">GCM10023342_25450</name>
</gene>
<dbReference type="Gene3D" id="3.40.50.11690">
    <property type="entry name" value="Cell division protein FtsQ/DivIB"/>
    <property type="match status" value="1"/>
</dbReference>
<dbReference type="InterPro" id="IPR045335">
    <property type="entry name" value="FtsQ_C_sf"/>
</dbReference>
<evidence type="ECO:0000256" key="2">
    <source>
        <dbReference type="ARBA" id="ARBA00022475"/>
    </source>
</evidence>
<evidence type="ECO:0000256" key="8">
    <source>
        <dbReference type="ARBA" id="ARBA00023306"/>
    </source>
</evidence>
<keyword evidence="5 9" id="KW-0812">Transmembrane</keyword>
<sequence length="242" mass="27741">MAESGFRVRGAILGLVLLLVLLGAGGRALWLWLDRPIQRVSIRGDLEYVSADYLRERLSPAVQGETWLSVDLDELRRQARSAEWIAEARVSRQWPNSLTFELFEQQPVARWNDSYFLNPQGVAFDRDNVTVAEDLPDLAGPDGSGSEVLARYDRLQNRLLSLGLQVTQLRMEDRGAWRFQIDDAFWVMLGRNQRQERVARFIAAWQRELSGKASRIRYIDLRYPNGVAIAWHGESDSKIDEP</sequence>
<evidence type="ECO:0000256" key="9">
    <source>
        <dbReference type="HAMAP-Rule" id="MF_00911"/>
    </source>
</evidence>
<keyword evidence="3 9" id="KW-0997">Cell inner membrane</keyword>
<evidence type="ECO:0000256" key="6">
    <source>
        <dbReference type="ARBA" id="ARBA00022989"/>
    </source>
</evidence>
<comment type="similarity">
    <text evidence="9">Belongs to the FtsQ/DivIB family. FtsQ subfamily.</text>
</comment>
<dbReference type="InterPro" id="IPR013685">
    <property type="entry name" value="POTRA_FtsQ_type"/>
</dbReference>
<name>A0ABP9RHW1_9GAMM</name>
<dbReference type="PANTHER" id="PTHR35851">
    <property type="entry name" value="CELL DIVISION PROTEIN FTSQ"/>
    <property type="match status" value="1"/>
</dbReference>
<evidence type="ECO:0000256" key="7">
    <source>
        <dbReference type="ARBA" id="ARBA00023136"/>
    </source>
</evidence>
<evidence type="ECO:0000256" key="4">
    <source>
        <dbReference type="ARBA" id="ARBA00022618"/>
    </source>
</evidence>
<evidence type="ECO:0000313" key="12">
    <source>
        <dbReference type="Proteomes" id="UP001500074"/>
    </source>
</evidence>
<comment type="function">
    <text evidence="9">Essential cell division protein. May link together the upstream cell division proteins, which are predominantly cytoplasmic, with the downstream cell division proteins, which are predominantly periplasmic. May control correct divisome assembly.</text>
</comment>
<dbReference type="Proteomes" id="UP001500074">
    <property type="component" value="Unassembled WGS sequence"/>
</dbReference>
<evidence type="ECO:0000259" key="10">
    <source>
        <dbReference type="PROSITE" id="PS51779"/>
    </source>
</evidence>
<evidence type="ECO:0000256" key="5">
    <source>
        <dbReference type="ARBA" id="ARBA00022692"/>
    </source>
</evidence>
<keyword evidence="6 9" id="KW-1133">Transmembrane helix</keyword>
<keyword evidence="4 9" id="KW-0132">Cell division</keyword>
<dbReference type="PANTHER" id="PTHR35851:SF1">
    <property type="entry name" value="CELL DIVISION PROTEIN FTSQ"/>
    <property type="match status" value="1"/>
</dbReference>
<dbReference type="RefSeq" id="WP_031383163.1">
    <property type="nucleotide sequence ID" value="NZ_BAABKI010000025.1"/>
</dbReference>
<reference evidence="12" key="1">
    <citation type="journal article" date="2019" name="Int. J. Syst. Evol. Microbiol.">
        <title>The Global Catalogue of Microorganisms (GCM) 10K type strain sequencing project: providing services to taxonomists for standard genome sequencing and annotation.</title>
        <authorList>
            <consortium name="The Broad Institute Genomics Platform"/>
            <consortium name="The Broad Institute Genome Sequencing Center for Infectious Disease"/>
            <person name="Wu L."/>
            <person name="Ma J."/>
        </authorList>
    </citation>
    <scope>NUCLEOTIDE SEQUENCE [LARGE SCALE GENOMIC DNA]</scope>
    <source>
        <strain evidence="12">JCM 18472</strain>
    </source>
</reference>
<dbReference type="Gene3D" id="3.10.20.310">
    <property type="entry name" value="membrane protein fhac"/>
    <property type="match status" value="1"/>
</dbReference>
<dbReference type="PROSITE" id="PS51779">
    <property type="entry name" value="POTRA"/>
    <property type="match status" value="1"/>
</dbReference>
<feature type="domain" description="POTRA" evidence="10">
    <location>
        <begin position="35"/>
        <end position="105"/>
    </location>
</feature>